<dbReference type="HAMAP" id="MF_03021">
    <property type="entry name" value="Spastin"/>
    <property type="match status" value="1"/>
</dbReference>
<evidence type="ECO:0000256" key="3">
    <source>
        <dbReference type="ARBA" id="ARBA00022741"/>
    </source>
</evidence>
<evidence type="ECO:0000313" key="14">
    <source>
        <dbReference type="Proteomes" id="UP001652740"/>
    </source>
</evidence>
<dbReference type="InterPro" id="IPR007330">
    <property type="entry name" value="MIT_dom"/>
</dbReference>
<evidence type="ECO:0000256" key="2">
    <source>
        <dbReference type="ARBA" id="ARBA00022701"/>
    </source>
</evidence>
<dbReference type="Pfam" id="PF17862">
    <property type="entry name" value="AAA_lid_3"/>
    <property type="match status" value="1"/>
</dbReference>
<evidence type="ECO:0000259" key="12">
    <source>
        <dbReference type="SMART" id="SM00382"/>
    </source>
</evidence>
<dbReference type="SUPFAM" id="SSF52540">
    <property type="entry name" value="P-loop containing nucleoside triphosphate hydrolases"/>
    <property type="match status" value="1"/>
</dbReference>
<keyword evidence="3 9" id="KW-0547">Nucleotide-binding</keyword>
<comment type="catalytic activity">
    <reaction evidence="8 9">
        <text>n ATP + n H2O + a microtubule = n ADP + n phosphate + (n+1) alpha/beta tubulin heterodimers.</text>
        <dbReference type="EC" id="5.6.1.1"/>
    </reaction>
</comment>
<dbReference type="Proteomes" id="UP001652740">
    <property type="component" value="Unplaced"/>
</dbReference>
<reference evidence="15" key="1">
    <citation type="submission" date="2025-08" db="UniProtKB">
        <authorList>
            <consortium name="RefSeq"/>
        </authorList>
    </citation>
    <scope>IDENTIFICATION</scope>
    <source>
        <tissue evidence="15">Whole larvae</tissue>
    </source>
</reference>
<comment type="subunit">
    <text evidence="9">Homohexamer. The homohexamer is stabilized by ATP-binding. The homohexamer may adopt a ring conformation through which microtubules pass prior to being severed. Interacts with microtubules.</text>
</comment>
<keyword evidence="4 9" id="KW-0067">ATP-binding</keyword>
<dbReference type="InterPro" id="IPR003960">
    <property type="entry name" value="ATPase_AAA_CS"/>
</dbReference>
<keyword evidence="1 9" id="KW-0963">Cytoplasm</keyword>
<evidence type="ECO:0000256" key="9">
    <source>
        <dbReference type="HAMAP-Rule" id="MF_03021"/>
    </source>
</evidence>
<feature type="topological domain" description="Cytoplasmic" evidence="9">
    <location>
        <begin position="1"/>
        <end position="56"/>
    </location>
</feature>
<proteinExistence type="inferred from homology"/>
<dbReference type="GeneID" id="113511386"/>
<dbReference type="Gene3D" id="3.40.50.300">
    <property type="entry name" value="P-loop containing nucleotide triphosphate hydrolases"/>
    <property type="match status" value="1"/>
</dbReference>
<evidence type="ECO:0000256" key="4">
    <source>
        <dbReference type="ARBA" id="ARBA00022840"/>
    </source>
</evidence>
<dbReference type="Pfam" id="PF09336">
    <property type="entry name" value="Vps4_C"/>
    <property type="match status" value="1"/>
</dbReference>
<evidence type="ECO:0000259" key="13">
    <source>
        <dbReference type="SMART" id="SM00745"/>
    </source>
</evidence>
<feature type="domain" description="AAA+ ATPase" evidence="12">
    <location>
        <begin position="369"/>
        <end position="505"/>
    </location>
</feature>
<protein>
    <recommendedName>
        <fullName evidence="9">Spastin</fullName>
        <ecNumber evidence="9">5.6.1.1</ecNumber>
    </recommendedName>
</protein>
<feature type="intramembrane region" description="Helical" evidence="9">
    <location>
        <begin position="57"/>
        <end position="77"/>
    </location>
</feature>
<feature type="compositionally biased region" description="Low complexity" evidence="10">
    <location>
        <begin position="240"/>
        <end position="258"/>
    </location>
</feature>
<dbReference type="InterPro" id="IPR041569">
    <property type="entry name" value="AAA_lid_3"/>
</dbReference>
<keyword evidence="2 9" id="KW-0493">Microtubule</keyword>
<dbReference type="CDD" id="cd02679">
    <property type="entry name" value="MIT_spastin"/>
    <property type="match status" value="1"/>
</dbReference>
<feature type="domain" description="MIT" evidence="13">
    <location>
        <begin position="132"/>
        <end position="210"/>
    </location>
</feature>
<gene>
    <name evidence="15" type="primary">LOC113511386</name>
</gene>
<keyword evidence="11" id="KW-1133">Transmembrane helix</keyword>
<keyword evidence="11" id="KW-0812">Transmembrane</keyword>
<dbReference type="RefSeq" id="XP_052756411.1">
    <property type="nucleotide sequence ID" value="XM_052900451.1"/>
</dbReference>
<evidence type="ECO:0000256" key="10">
    <source>
        <dbReference type="SAM" id="MobiDB-lite"/>
    </source>
</evidence>
<dbReference type="SMART" id="SM00382">
    <property type="entry name" value="AAA"/>
    <property type="match status" value="1"/>
</dbReference>
<comment type="function">
    <text evidence="9">ATP-dependent microtubule severing protein. Microtubule severing may promote reorganization of cellular microtubule arrays and the release of microtubules from the microtubule organizing center following nucleation.</text>
</comment>
<keyword evidence="14" id="KW-1185">Reference proteome</keyword>
<evidence type="ECO:0000256" key="7">
    <source>
        <dbReference type="ARBA" id="ARBA00023235"/>
    </source>
</evidence>
<name>A0ABM3MYJ0_GALME</name>
<dbReference type="PROSITE" id="PS00674">
    <property type="entry name" value="AAA"/>
    <property type="match status" value="1"/>
</dbReference>
<dbReference type="InterPro" id="IPR027417">
    <property type="entry name" value="P-loop_NTPase"/>
</dbReference>
<dbReference type="SUPFAM" id="SSF116846">
    <property type="entry name" value="MIT domain"/>
    <property type="match status" value="1"/>
</dbReference>
<comment type="similarity">
    <text evidence="9">Belongs to the AAA ATPase family. Spastin subfamily.</text>
</comment>
<evidence type="ECO:0000256" key="5">
    <source>
        <dbReference type="ARBA" id="ARBA00023136"/>
    </source>
</evidence>
<evidence type="ECO:0000256" key="8">
    <source>
        <dbReference type="ARBA" id="ARBA00036378"/>
    </source>
</evidence>
<feature type="topological domain" description="Cytoplasmic" evidence="9">
    <location>
        <begin position="78"/>
        <end position="613"/>
    </location>
</feature>
<dbReference type="InterPro" id="IPR003593">
    <property type="entry name" value="AAA+_ATPase"/>
</dbReference>
<accession>A0ABM3MYJ0</accession>
<organism evidence="14 15">
    <name type="scientific">Galleria mellonella</name>
    <name type="common">Greater wax moth</name>
    <dbReference type="NCBI Taxonomy" id="7137"/>
    <lineage>
        <taxon>Eukaryota</taxon>
        <taxon>Metazoa</taxon>
        <taxon>Ecdysozoa</taxon>
        <taxon>Arthropoda</taxon>
        <taxon>Hexapoda</taxon>
        <taxon>Insecta</taxon>
        <taxon>Pterygota</taxon>
        <taxon>Neoptera</taxon>
        <taxon>Endopterygota</taxon>
        <taxon>Lepidoptera</taxon>
        <taxon>Glossata</taxon>
        <taxon>Ditrysia</taxon>
        <taxon>Pyraloidea</taxon>
        <taxon>Pyralidae</taxon>
        <taxon>Galleriinae</taxon>
        <taxon>Galleria</taxon>
    </lineage>
</organism>
<evidence type="ECO:0000256" key="6">
    <source>
        <dbReference type="ARBA" id="ARBA00023212"/>
    </source>
</evidence>
<dbReference type="CDD" id="cd19524">
    <property type="entry name" value="RecA-like_spastin"/>
    <property type="match status" value="1"/>
</dbReference>
<dbReference type="InterPro" id="IPR003959">
    <property type="entry name" value="ATPase_AAA_core"/>
</dbReference>
<dbReference type="EC" id="5.6.1.1" evidence="9"/>
<feature type="binding site" evidence="9">
    <location>
        <begin position="377"/>
        <end position="384"/>
    </location>
    <ligand>
        <name>ATP</name>
        <dbReference type="ChEBI" id="CHEBI:30616"/>
    </ligand>
</feature>
<comment type="subcellular location">
    <subcellularLocation>
        <location evidence="9">Membrane</location>
        <topology evidence="9">Peripheral membrane protein</topology>
    </subcellularLocation>
    <subcellularLocation>
        <location evidence="9">Cytoplasm</location>
        <location evidence="9">Cytoskeleton</location>
        <location evidence="9">Microtubule organizing center</location>
        <location evidence="9">Centrosome</location>
    </subcellularLocation>
    <subcellularLocation>
        <location evidence="9">Cytoplasm</location>
        <location evidence="9">Cytoskeleton</location>
    </subcellularLocation>
    <text evidence="9">Forms an intramembrane hairpin-like structure in the membrane.</text>
</comment>
<dbReference type="PANTHER" id="PTHR23074:SF86">
    <property type="entry name" value="SPASTIN"/>
    <property type="match status" value="1"/>
</dbReference>
<keyword evidence="6 9" id="KW-0206">Cytoskeleton</keyword>
<dbReference type="Gene3D" id="1.10.8.60">
    <property type="match status" value="1"/>
</dbReference>
<dbReference type="InterPro" id="IPR036181">
    <property type="entry name" value="MIT_dom_sf"/>
</dbReference>
<evidence type="ECO:0000313" key="15">
    <source>
        <dbReference type="RefSeq" id="XP_052756411.1"/>
    </source>
</evidence>
<feature type="region of interest" description="Disordered" evidence="10">
    <location>
        <begin position="1"/>
        <end position="29"/>
    </location>
</feature>
<dbReference type="InterPro" id="IPR015415">
    <property type="entry name" value="Spast_Vps4_C"/>
</dbReference>
<evidence type="ECO:0000256" key="11">
    <source>
        <dbReference type="SAM" id="Phobius"/>
    </source>
</evidence>
<feature type="transmembrane region" description="Helical" evidence="11">
    <location>
        <begin position="53"/>
        <end position="79"/>
    </location>
</feature>
<dbReference type="InterPro" id="IPR050304">
    <property type="entry name" value="MT-severing_AAA_ATPase"/>
</dbReference>
<dbReference type="Pfam" id="PF00004">
    <property type="entry name" value="AAA"/>
    <property type="match status" value="1"/>
</dbReference>
<dbReference type="SMART" id="SM00745">
    <property type="entry name" value="MIT"/>
    <property type="match status" value="1"/>
</dbReference>
<sequence length="613" mass="67199">MVSGDDSNGGRLSRKTARSPNRKCKKTDADLAKGSALRNDAQPSVHKRNLYVVSFPIIILFNVLRSILYQLFIIFKYLYSASHRLMHKPRKSGECNLEVVVKDGVVSTEVLHGEEMSHIHSVGPGDPLLAKQKHHHRKAFEYISKALKIDEENEGQKELAIELYKKGIYELERGIAVDCWGGRGDAWQRAQRLHDKMKTNLGMAKDRLHFLVAGRKLTTAGRRVPSGVGGPLMKSQTLPRSMGRSSSQPNSSNGSYSRYPVKPASTPPAVKRQLSSAYQVPANGSPVRRAVGGGSQRGTPTRSRTPQPALTIRGVDPKLVQLILDEIVEGGPKVHWDDIAGQEAAKQALQEMVVLPSLRPELFTGLRSPAKGLLLFGPPGNGKTLLARCVAAECSATFFSISAATLTSKYVGDGEKMVRALFQVARELQPSIIFVDEVDSLLCERSSGEHEASRRLKTEFLVEFDGLPAAGADRLIVMAATNRPQELDEAALRRFPKRVYVSLPDLRTRGALLRRVLARGAAASALGDDELARLAALTDGYSGSDLTALCRDAALGPIRELDPEEVKCLDLSLVRSITFQDFMDSLKRIRPSVSPHSLVAYEKWSVQYGDLGL</sequence>
<keyword evidence="5 9" id="KW-0472">Membrane</keyword>
<dbReference type="PANTHER" id="PTHR23074">
    <property type="entry name" value="AAA DOMAIN-CONTAINING"/>
    <property type="match status" value="1"/>
</dbReference>
<evidence type="ECO:0000256" key="1">
    <source>
        <dbReference type="ARBA" id="ARBA00022490"/>
    </source>
</evidence>
<dbReference type="InterPro" id="IPR017179">
    <property type="entry name" value="Spastin"/>
</dbReference>
<feature type="region of interest" description="Disordered" evidence="10">
    <location>
        <begin position="221"/>
        <end position="309"/>
    </location>
</feature>
<dbReference type="Gene3D" id="1.20.58.80">
    <property type="entry name" value="Phosphotransferase system, lactose/cellobiose-type IIA subunit"/>
    <property type="match status" value="1"/>
</dbReference>
<keyword evidence="7 9" id="KW-0413">Isomerase</keyword>
<feature type="compositionally biased region" description="Basic residues" evidence="10">
    <location>
        <begin position="12"/>
        <end position="25"/>
    </location>
</feature>
<feature type="compositionally biased region" description="Polar residues" evidence="10">
    <location>
        <begin position="297"/>
        <end position="308"/>
    </location>
</feature>